<sequence>MNKLSSLIIVPALLGLVLLGVVHYDLYLFSAKDVTVQAMLIREISVVILGLISSLFGAAVFLYCLAKKFWLKAGLSMLSILVFLFSFTMAGVNGGAFLNAT</sequence>
<dbReference type="EMBL" id="FTOE01000009">
    <property type="protein sequence ID" value="SIS95965.1"/>
    <property type="molecule type" value="Genomic_DNA"/>
</dbReference>
<name>A0A1N7NC55_9GAMM</name>
<keyword evidence="1" id="KW-1133">Transmembrane helix</keyword>
<reference evidence="3" key="1">
    <citation type="submission" date="2017-01" db="EMBL/GenBank/DDBJ databases">
        <authorList>
            <person name="Varghese N."/>
            <person name="Submissions S."/>
        </authorList>
    </citation>
    <scope>NUCLEOTIDE SEQUENCE [LARGE SCALE GENOMIC DNA]</scope>
    <source>
        <strain evidence="3">DSM 22306</strain>
    </source>
</reference>
<keyword evidence="3" id="KW-1185">Reference proteome</keyword>
<keyword evidence="1" id="KW-0812">Transmembrane</keyword>
<organism evidence="2 3">
    <name type="scientific">Neptunomonas antarctica</name>
    <dbReference type="NCBI Taxonomy" id="619304"/>
    <lineage>
        <taxon>Bacteria</taxon>
        <taxon>Pseudomonadati</taxon>
        <taxon>Pseudomonadota</taxon>
        <taxon>Gammaproteobacteria</taxon>
        <taxon>Oceanospirillales</taxon>
        <taxon>Oceanospirillaceae</taxon>
        <taxon>Neptunomonas</taxon>
    </lineage>
</organism>
<feature type="transmembrane region" description="Helical" evidence="1">
    <location>
        <begin position="7"/>
        <end position="24"/>
    </location>
</feature>
<evidence type="ECO:0000313" key="2">
    <source>
        <dbReference type="EMBL" id="SIS95965.1"/>
    </source>
</evidence>
<feature type="transmembrane region" description="Helical" evidence="1">
    <location>
        <begin position="78"/>
        <end position="98"/>
    </location>
</feature>
<evidence type="ECO:0000256" key="1">
    <source>
        <dbReference type="SAM" id="Phobius"/>
    </source>
</evidence>
<proteinExistence type="predicted"/>
<evidence type="ECO:0000313" key="3">
    <source>
        <dbReference type="Proteomes" id="UP000185999"/>
    </source>
</evidence>
<gene>
    <name evidence="2" type="ORF">SAMN05421760_1092</name>
</gene>
<keyword evidence="1" id="KW-0472">Membrane</keyword>
<protein>
    <submittedName>
        <fullName evidence="2">Uncharacterized protein</fullName>
    </submittedName>
</protein>
<dbReference type="AlphaFoldDB" id="A0A1N7NC55"/>
<dbReference type="RefSeq" id="WP_054342068.1">
    <property type="nucleotide sequence ID" value="NZ_FTOE01000009.1"/>
</dbReference>
<dbReference type="Proteomes" id="UP000185999">
    <property type="component" value="Unassembled WGS sequence"/>
</dbReference>
<feature type="transmembrane region" description="Helical" evidence="1">
    <location>
        <begin position="44"/>
        <end position="66"/>
    </location>
</feature>
<accession>A0A1N7NC55</accession>